<reference evidence="2" key="1">
    <citation type="submission" date="2021-02" db="EMBL/GenBank/DDBJ databases">
        <authorList>
            <person name="Nowell W R."/>
        </authorList>
    </citation>
    <scope>NUCLEOTIDE SEQUENCE</scope>
</reference>
<sequence>MSLVNLQSVHSLQIEPDEYCGASLLNDYPLNSFVYLRLLYLLYWNGLPLPLIELNSLEYLQILHISFSDYTEKSQEQASRLMDLIFNDINTMNSTHLRSTLKTLRIEFYVPTNTCHPDRFRPSKTNIQNLEIRQIYFHDFIRLLPSLELLRSIKVEFESRYNATSGISVFDDVDIKSILIPHCSVLILPFYKTDITFMHMKYLLKCTPSLTKLQIDVYKCCSELRGNHQEWKVSLANYCKNLQKFKFNYWFNMDLSLQEEKDLLKNFKIAFPETNEEQSPPEASYRYVHFTVCFKK</sequence>
<evidence type="ECO:0000313" key="1">
    <source>
        <dbReference type="EMBL" id="CAF1279029.1"/>
    </source>
</evidence>
<dbReference type="AlphaFoldDB" id="A0A815TJ62"/>
<dbReference type="Proteomes" id="UP000663855">
    <property type="component" value="Unassembled WGS sequence"/>
</dbReference>
<protein>
    <submittedName>
        <fullName evidence="2">Uncharacterized protein</fullName>
    </submittedName>
</protein>
<dbReference type="EMBL" id="CAJNOW010000473">
    <property type="protein sequence ID" value="CAF1279029.1"/>
    <property type="molecule type" value="Genomic_DNA"/>
</dbReference>
<organism evidence="2 5">
    <name type="scientific">Rotaria magnacalcarata</name>
    <dbReference type="NCBI Taxonomy" id="392030"/>
    <lineage>
        <taxon>Eukaryota</taxon>
        <taxon>Metazoa</taxon>
        <taxon>Spiralia</taxon>
        <taxon>Gnathifera</taxon>
        <taxon>Rotifera</taxon>
        <taxon>Eurotatoria</taxon>
        <taxon>Bdelloidea</taxon>
        <taxon>Philodinida</taxon>
        <taxon>Philodinidae</taxon>
        <taxon>Rotaria</taxon>
    </lineage>
</organism>
<evidence type="ECO:0000313" key="4">
    <source>
        <dbReference type="EMBL" id="CAF5159442.1"/>
    </source>
</evidence>
<gene>
    <name evidence="3" type="ORF">BYL167_LOCUS58551</name>
    <name evidence="2" type="ORF">CJN711_LOCUS27532</name>
    <name evidence="4" type="ORF">GIL414_LOCUS65640</name>
    <name evidence="1" type="ORF">KQP761_LOCUS3685</name>
</gene>
<comment type="caution">
    <text evidence="2">The sequence shown here is derived from an EMBL/GenBank/DDBJ whole genome shotgun (WGS) entry which is preliminary data.</text>
</comment>
<evidence type="ECO:0000313" key="2">
    <source>
        <dbReference type="EMBL" id="CAF1506184.1"/>
    </source>
</evidence>
<dbReference type="EMBL" id="CAJOBJ010297672">
    <property type="protein sequence ID" value="CAF5159442.1"/>
    <property type="molecule type" value="Genomic_DNA"/>
</dbReference>
<dbReference type="Proteomes" id="UP000681720">
    <property type="component" value="Unassembled WGS sequence"/>
</dbReference>
<accession>A0A815TJ62</accession>
<evidence type="ECO:0000313" key="5">
    <source>
        <dbReference type="Proteomes" id="UP000663855"/>
    </source>
</evidence>
<dbReference type="Proteomes" id="UP000681967">
    <property type="component" value="Unassembled WGS sequence"/>
</dbReference>
<name>A0A815TJ62_9BILA</name>
<dbReference type="EMBL" id="CAJNOV010013023">
    <property type="protein sequence ID" value="CAF1506184.1"/>
    <property type="molecule type" value="Genomic_DNA"/>
</dbReference>
<evidence type="ECO:0000313" key="3">
    <source>
        <dbReference type="EMBL" id="CAF5054938.1"/>
    </source>
</evidence>
<proteinExistence type="predicted"/>
<dbReference type="EMBL" id="CAJOBH010226962">
    <property type="protein sequence ID" value="CAF5054938.1"/>
    <property type="molecule type" value="Genomic_DNA"/>
</dbReference>
<dbReference type="Proteomes" id="UP000663834">
    <property type="component" value="Unassembled WGS sequence"/>
</dbReference>